<feature type="chain" id="PRO_5004079915" description="Apolipoprotein C-II" evidence="16">
    <location>
        <begin position="24"/>
        <end position="189"/>
    </location>
</feature>
<evidence type="ECO:0000256" key="9">
    <source>
        <dbReference type="ARBA" id="ARBA00022850"/>
    </source>
</evidence>
<reference evidence="18" key="1">
    <citation type="journal article" date="2013" name="Nat. Genet.">
        <title>The draft genomes of soft-shell turtle and green sea turtle yield insights into the development and evolution of the turtle-specific body plan.</title>
        <authorList>
            <person name="Wang Z."/>
            <person name="Pascual-Anaya J."/>
            <person name="Zadissa A."/>
            <person name="Li W."/>
            <person name="Niimura Y."/>
            <person name="Huang Z."/>
            <person name="Li C."/>
            <person name="White S."/>
            <person name="Xiong Z."/>
            <person name="Fang D."/>
            <person name="Wang B."/>
            <person name="Ming Y."/>
            <person name="Chen Y."/>
            <person name="Zheng Y."/>
            <person name="Kuraku S."/>
            <person name="Pignatelli M."/>
            <person name="Herrero J."/>
            <person name="Beal K."/>
            <person name="Nozawa M."/>
            <person name="Li Q."/>
            <person name="Wang J."/>
            <person name="Zhang H."/>
            <person name="Yu L."/>
            <person name="Shigenobu S."/>
            <person name="Wang J."/>
            <person name="Liu J."/>
            <person name="Flicek P."/>
            <person name="Searle S."/>
            <person name="Wang J."/>
            <person name="Kuratani S."/>
            <person name="Yin Y."/>
            <person name="Aken B."/>
            <person name="Zhang G."/>
            <person name="Irie N."/>
        </authorList>
    </citation>
    <scope>NUCLEOTIDE SEQUENCE [LARGE SCALE GENOMIC DNA]</scope>
</reference>
<dbReference type="Pfam" id="PF04691">
    <property type="entry name" value="ApoC-I"/>
    <property type="match status" value="1"/>
</dbReference>
<dbReference type="Gene3D" id="4.10.260.30">
    <property type="entry name" value="Apolipoprotein C-I"/>
    <property type="match status" value="1"/>
</dbReference>
<evidence type="ECO:0000256" key="8">
    <source>
        <dbReference type="ARBA" id="ARBA00022710"/>
    </source>
</evidence>
<dbReference type="InterPro" id="IPR006781">
    <property type="entry name" value="ApoC-I"/>
</dbReference>
<dbReference type="STRING" id="8469.M7BAL9"/>
<evidence type="ECO:0000256" key="3">
    <source>
        <dbReference type="ARBA" id="ARBA00009204"/>
    </source>
</evidence>
<keyword evidence="13 15" id="KW-0850">VLDL</keyword>
<keyword evidence="9 15" id="KW-0345">HDL</keyword>
<dbReference type="GO" id="GO:0034361">
    <property type="term" value="C:very-low-density lipoprotein particle"/>
    <property type="evidence" value="ECO:0007669"/>
    <property type="project" value="UniProtKB-UniRule"/>
</dbReference>
<evidence type="ECO:0000256" key="16">
    <source>
        <dbReference type="SAM" id="SignalP"/>
    </source>
</evidence>
<dbReference type="eggNOG" id="ENOG502TDK3">
    <property type="taxonomic scope" value="Eukaryota"/>
</dbReference>
<dbReference type="Pfam" id="PF05355">
    <property type="entry name" value="Apo-CII"/>
    <property type="match status" value="1"/>
</dbReference>
<name>M7BAL9_CHEMY</name>
<evidence type="ECO:0000256" key="11">
    <source>
        <dbReference type="ARBA" id="ARBA00023055"/>
    </source>
</evidence>
<evidence type="ECO:0000256" key="12">
    <source>
        <dbReference type="ARBA" id="ARBA00023098"/>
    </source>
</evidence>
<dbReference type="GO" id="GO:0042157">
    <property type="term" value="P:lipoprotein metabolic process"/>
    <property type="evidence" value="ECO:0007669"/>
    <property type="project" value="InterPro"/>
</dbReference>
<dbReference type="GO" id="GO:0034364">
    <property type="term" value="C:high-density lipoprotein particle"/>
    <property type="evidence" value="ECO:0007669"/>
    <property type="project" value="UniProtKB-KW"/>
</dbReference>
<dbReference type="GO" id="GO:0016042">
    <property type="term" value="P:lipid catabolic process"/>
    <property type="evidence" value="ECO:0007669"/>
    <property type="project" value="UniProtKB-UniRule"/>
</dbReference>
<keyword evidence="11 15" id="KW-0445">Lipid transport</keyword>
<dbReference type="InterPro" id="IPR043081">
    <property type="entry name" value="ApoC-1_sf"/>
</dbReference>
<dbReference type="GO" id="GO:0006869">
    <property type="term" value="P:lipid transport"/>
    <property type="evidence" value="ECO:0007669"/>
    <property type="project" value="UniProtKB-UniRule"/>
</dbReference>
<dbReference type="Gene3D" id="1.10.1440.10">
    <property type="entry name" value="Apolipoprotein C-II"/>
    <property type="match status" value="1"/>
</dbReference>
<gene>
    <name evidence="17" type="ORF">UY3_17674</name>
</gene>
<dbReference type="PANTHER" id="PTHR16566:SF0">
    <property type="entry name" value="APOLIPOPROTEIN C-II"/>
    <property type="match status" value="1"/>
</dbReference>
<keyword evidence="10 15" id="KW-0442">Lipid degradation</keyword>
<keyword evidence="15 16" id="KW-0732">Signal</keyword>
<evidence type="ECO:0000313" key="18">
    <source>
        <dbReference type="Proteomes" id="UP000031443"/>
    </source>
</evidence>
<evidence type="ECO:0000256" key="2">
    <source>
        <dbReference type="ARBA" id="ARBA00007221"/>
    </source>
</evidence>
<dbReference type="Proteomes" id="UP000031443">
    <property type="component" value="Unassembled WGS sequence"/>
</dbReference>
<dbReference type="GO" id="GO:0016004">
    <property type="term" value="F:phospholipase activator activity"/>
    <property type="evidence" value="ECO:0007669"/>
    <property type="project" value="TreeGrafter"/>
</dbReference>
<evidence type="ECO:0000256" key="6">
    <source>
        <dbReference type="ARBA" id="ARBA00022513"/>
    </source>
</evidence>
<sequence length="189" mass="21479">MRPAVSISLILVALTVLADSAQAQPTELTLSEKFENFQNRLQAFADSIANITKAAFQELHHSELSEKTRCTCFIWFVGFRALLESQEGATLSTTANMGQMDLKIAVAFILLLFLCTEAASYRLQKREAQDSFSQIQEVAKNYWERLNSVVQGWLDSVKSWDIYEKTTSAAGTYTEILKDQVYHWWHGEQ</sequence>
<evidence type="ECO:0000256" key="4">
    <source>
        <dbReference type="ARBA" id="ARBA00013947"/>
    </source>
</evidence>
<comment type="similarity">
    <text evidence="2 15">Belongs to the apolipoprotein C2 family.</text>
</comment>
<evidence type="ECO:0000256" key="1">
    <source>
        <dbReference type="ARBA" id="ARBA00004613"/>
    </source>
</evidence>
<evidence type="ECO:0000256" key="10">
    <source>
        <dbReference type="ARBA" id="ARBA00022963"/>
    </source>
</evidence>
<evidence type="ECO:0000256" key="7">
    <source>
        <dbReference type="ARBA" id="ARBA00022525"/>
    </source>
</evidence>
<keyword evidence="5 15" id="KW-0813">Transport</keyword>
<comment type="similarity">
    <text evidence="3">Belongs to the apolipoprotein C1 family.</text>
</comment>
<dbReference type="GO" id="GO:0060697">
    <property type="term" value="P:positive regulation of phospholipid catabolic process"/>
    <property type="evidence" value="ECO:0007669"/>
    <property type="project" value="TreeGrafter"/>
</dbReference>
<protein>
    <recommendedName>
        <fullName evidence="4 15">Apolipoprotein C-II</fullName>
        <shortName evidence="15">Apo-CII</shortName>
        <shortName evidence="15">ApoC-II</shortName>
    </recommendedName>
    <alternativeName>
        <fullName evidence="14 15">Apolipoprotein C2</fullName>
    </alternativeName>
</protein>
<feature type="signal peptide" evidence="16">
    <location>
        <begin position="1"/>
        <end position="23"/>
    </location>
</feature>
<keyword evidence="12 15" id="KW-0443">Lipid metabolism</keyword>
<keyword evidence="8 15" id="KW-0427">LDL</keyword>
<proteinExistence type="inferred from homology"/>
<evidence type="ECO:0000256" key="5">
    <source>
        <dbReference type="ARBA" id="ARBA00022448"/>
    </source>
</evidence>
<keyword evidence="7 15" id="KW-0964">Secreted</keyword>
<evidence type="ECO:0000256" key="15">
    <source>
        <dbReference type="RuleBase" id="RU368054"/>
    </source>
</evidence>
<evidence type="ECO:0000313" key="17">
    <source>
        <dbReference type="EMBL" id="EMP25262.1"/>
    </source>
</evidence>
<accession>M7BAL9</accession>
<evidence type="ECO:0000256" key="14">
    <source>
        <dbReference type="ARBA" id="ARBA00031176"/>
    </source>
</evidence>
<comment type="subcellular location">
    <subcellularLocation>
        <location evidence="1 15">Secreted</location>
    </subcellularLocation>
</comment>
<evidence type="ECO:0000256" key="13">
    <source>
        <dbReference type="ARBA" id="ARBA00023313"/>
    </source>
</evidence>
<keyword evidence="18" id="KW-1185">Reference proteome</keyword>
<dbReference type="GO" id="GO:0043274">
    <property type="term" value="F:phospholipase binding"/>
    <property type="evidence" value="ECO:0007669"/>
    <property type="project" value="TreeGrafter"/>
</dbReference>
<comment type="function">
    <text evidence="15">Component of chylomicrons, very low-density lipoproteins (VLDL), low-density lipoproteins (LDL), and high-density lipoproteins (HDL) in plasma. Plays an important role in lipoprotein metabolism as an activator of lipoprotein lipase.</text>
</comment>
<dbReference type="GO" id="GO:0042627">
    <property type="term" value="C:chylomicron"/>
    <property type="evidence" value="ECO:0007669"/>
    <property type="project" value="UniProtKB-UniRule"/>
</dbReference>
<organism evidence="17 18">
    <name type="scientific">Chelonia mydas</name>
    <name type="common">Green sea-turtle</name>
    <name type="synonym">Chelonia agassizi</name>
    <dbReference type="NCBI Taxonomy" id="8469"/>
    <lineage>
        <taxon>Eukaryota</taxon>
        <taxon>Metazoa</taxon>
        <taxon>Chordata</taxon>
        <taxon>Craniata</taxon>
        <taxon>Vertebrata</taxon>
        <taxon>Euteleostomi</taxon>
        <taxon>Archelosauria</taxon>
        <taxon>Testudinata</taxon>
        <taxon>Testudines</taxon>
        <taxon>Cryptodira</taxon>
        <taxon>Durocryptodira</taxon>
        <taxon>Americhelydia</taxon>
        <taxon>Chelonioidea</taxon>
        <taxon>Cheloniidae</taxon>
        <taxon>Chelonia</taxon>
    </lineage>
</organism>
<dbReference type="PANTHER" id="PTHR16566">
    <property type="entry name" value="APOLIPOPROTEIN C-II"/>
    <property type="match status" value="1"/>
</dbReference>
<dbReference type="EMBL" id="KB592659">
    <property type="protein sequence ID" value="EMP25262.1"/>
    <property type="molecule type" value="Genomic_DNA"/>
</dbReference>
<dbReference type="InterPro" id="IPR023121">
    <property type="entry name" value="ApoC-II_dom_sf"/>
</dbReference>
<keyword evidence="6 15" id="KW-0162">Chylomicron</keyword>
<dbReference type="GO" id="GO:0034362">
    <property type="term" value="C:low-density lipoprotein particle"/>
    <property type="evidence" value="ECO:0007669"/>
    <property type="project" value="UniProtKB-UniRule"/>
</dbReference>
<dbReference type="AlphaFoldDB" id="M7BAL9"/>
<dbReference type="InterPro" id="IPR008019">
    <property type="entry name" value="Apo-CII"/>
</dbReference>